<dbReference type="Pfam" id="PF08241">
    <property type="entry name" value="Methyltransf_11"/>
    <property type="match status" value="1"/>
</dbReference>
<protein>
    <submittedName>
        <fullName evidence="2">Class I SAM-dependent methyltransferase</fullName>
    </submittedName>
</protein>
<dbReference type="InterPro" id="IPR029063">
    <property type="entry name" value="SAM-dependent_MTases_sf"/>
</dbReference>
<keyword evidence="2" id="KW-0808">Transferase</keyword>
<proteinExistence type="predicted"/>
<evidence type="ECO:0000313" key="2">
    <source>
        <dbReference type="EMBL" id="MDX4953620.1"/>
    </source>
</evidence>
<dbReference type="InterPro" id="IPR050508">
    <property type="entry name" value="Methyltransf_Superfamily"/>
</dbReference>
<dbReference type="PANTHER" id="PTHR42912">
    <property type="entry name" value="METHYLTRANSFERASE"/>
    <property type="match status" value="1"/>
</dbReference>
<accession>A0AAJ2R0P0</accession>
<gene>
    <name evidence="2" type="ORF">SGN30_09305</name>
</gene>
<keyword evidence="2" id="KW-0489">Methyltransferase</keyword>
<dbReference type="PANTHER" id="PTHR42912:SF93">
    <property type="entry name" value="N6-ADENOSINE-METHYLTRANSFERASE TMT1A"/>
    <property type="match status" value="1"/>
</dbReference>
<organism evidence="2 3">
    <name type="scientific">Delftia acidovorans</name>
    <name type="common">Pseudomonas acidovorans</name>
    <name type="synonym">Comamonas acidovorans</name>
    <dbReference type="NCBI Taxonomy" id="80866"/>
    <lineage>
        <taxon>Bacteria</taxon>
        <taxon>Pseudomonadati</taxon>
        <taxon>Pseudomonadota</taxon>
        <taxon>Betaproteobacteria</taxon>
        <taxon>Burkholderiales</taxon>
        <taxon>Comamonadaceae</taxon>
        <taxon>Delftia</taxon>
    </lineage>
</organism>
<dbReference type="AlphaFoldDB" id="A0AAJ2R0P0"/>
<dbReference type="Proteomes" id="UP001287445">
    <property type="component" value="Unassembled WGS sequence"/>
</dbReference>
<dbReference type="InterPro" id="IPR013216">
    <property type="entry name" value="Methyltransf_11"/>
</dbReference>
<sequence length="181" mass="19852">MQSLPSSRHELRAWHRGRPCTAGVLAIALTRRGAHVTGIDADRHMLEAAQARAAREAATLRLALGQADTLPFPDASFDRVVAIAVLCFVPQAQQAVSEMARVLRPDGRLLIGEVGRWNLWAARRRLQAWFGHPVWAAAHFRAATDLRRLVQDQGLTVSDTRGATYYPPWGIAASVFSGVDP</sequence>
<dbReference type="GO" id="GO:0008757">
    <property type="term" value="F:S-adenosylmethionine-dependent methyltransferase activity"/>
    <property type="evidence" value="ECO:0007669"/>
    <property type="project" value="InterPro"/>
</dbReference>
<dbReference type="Gene3D" id="3.40.50.150">
    <property type="entry name" value="Vaccinia Virus protein VP39"/>
    <property type="match status" value="1"/>
</dbReference>
<evidence type="ECO:0000259" key="1">
    <source>
        <dbReference type="Pfam" id="PF08241"/>
    </source>
</evidence>
<evidence type="ECO:0000313" key="3">
    <source>
        <dbReference type="Proteomes" id="UP001287445"/>
    </source>
</evidence>
<dbReference type="EMBL" id="JAWWMZ010000003">
    <property type="protein sequence ID" value="MDX4953620.1"/>
    <property type="molecule type" value="Genomic_DNA"/>
</dbReference>
<dbReference type="SUPFAM" id="SSF53335">
    <property type="entry name" value="S-adenosyl-L-methionine-dependent methyltransferases"/>
    <property type="match status" value="1"/>
</dbReference>
<dbReference type="GO" id="GO:0032259">
    <property type="term" value="P:methylation"/>
    <property type="evidence" value="ECO:0007669"/>
    <property type="project" value="UniProtKB-KW"/>
</dbReference>
<dbReference type="CDD" id="cd02440">
    <property type="entry name" value="AdoMet_MTases"/>
    <property type="match status" value="1"/>
</dbReference>
<dbReference type="RefSeq" id="WP_319073129.1">
    <property type="nucleotide sequence ID" value="NZ_JAWWMZ010000003.1"/>
</dbReference>
<name>A0AAJ2R0P0_DELAC</name>
<feature type="domain" description="Methyltransferase type 11" evidence="1">
    <location>
        <begin position="20"/>
        <end position="111"/>
    </location>
</feature>
<comment type="caution">
    <text evidence="2">The sequence shown here is derived from an EMBL/GenBank/DDBJ whole genome shotgun (WGS) entry which is preliminary data.</text>
</comment>
<reference evidence="2" key="1">
    <citation type="submission" date="2023-11" db="EMBL/GenBank/DDBJ databases">
        <title>Identification and selenium tolerance of Delftia acidovorans R3-25.</title>
        <authorList>
            <person name="Zhang S."/>
            <person name="Liu Y."/>
            <person name="Guo Y."/>
        </authorList>
    </citation>
    <scope>NUCLEOTIDE SEQUENCE</scope>
    <source>
        <strain evidence="2">R3-25</strain>
    </source>
</reference>